<dbReference type="Proteomes" id="UP000176854">
    <property type="component" value="Unassembled WGS sequence"/>
</dbReference>
<evidence type="ECO:0000313" key="2">
    <source>
        <dbReference type="Proteomes" id="UP000176854"/>
    </source>
</evidence>
<evidence type="ECO:0000313" key="1">
    <source>
        <dbReference type="EMBL" id="OGG08699.1"/>
    </source>
</evidence>
<dbReference type="EMBL" id="MFJC01000051">
    <property type="protein sequence ID" value="OGG08699.1"/>
    <property type="molecule type" value="Genomic_DNA"/>
</dbReference>
<organism evidence="1 2">
    <name type="scientific">Candidatus Gottesmanbacteria bacterium RBG_16_43_7</name>
    <dbReference type="NCBI Taxonomy" id="1798373"/>
    <lineage>
        <taxon>Bacteria</taxon>
        <taxon>Candidatus Gottesmaniibacteriota</taxon>
    </lineage>
</organism>
<gene>
    <name evidence="1" type="ORF">A2154_00330</name>
</gene>
<dbReference type="InterPro" id="IPR058944">
    <property type="entry name" value="CntK-like"/>
</dbReference>
<dbReference type="AlphaFoldDB" id="A0A1F5Z897"/>
<reference evidence="1 2" key="1">
    <citation type="journal article" date="2016" name="Nat. Commun.">
        <title>Thousands of microbial genomes shed light on interconnected biogeochemical processes in an aquifer system.</title>
        <authorList>
            <person name="Anantharaman K."/>
            <person name="Brown C.T."/>
            <person name="Hug L.A."/>
            <person name="Sharon I."/>
            <person name="Castelle C.J."/>
            <person name="Probst A.J."/>
            <person name="Thomas B.C."/>
            <person name="Singh A."/>
            <person name="Wilkins M.J."/>
            <person name="Karaoz U."/>
            <person name="Brodie E.L."/>
            <person name="Williams K.H."/>
            <person name="Hubbard S.S."/>
            <person name="Banfield J.F."/>
        </authorList>
    </citation>
    <scope>NUCLEOTIDE SEQUENCE [LARGE SCALE GENOMIC DNA]</scope>
</reference>
<dbReference type="STRING" id="1798373.A2154_00330"/>
<proteinExistence type="predicted"/>
<evidence type="ECO:0008006" key="3">
    <source>
        <dbReference type="Google" id="ProtNLM"/>
    </source>
</evidence>
<name>A0A1F5Z897_9BACT</name>
<comment type="caution">
    <text evidence="1">The sequence shown here is derived from an EMBL/GenBank/DDBJ whole genome shotgun (WGS) entry which is preliminary data.</text>
</comment>
<protein>
    <recommendedName>
        <fullName evidence="3">Diaminopimelate epimerase</fullName>
    </recommendedName>
</protein>
<dbReference type="Pfam" id="PF26317">
    <property type="entry name" value="CntK_N"/>
    <property type="match status" value="1"/>
</dbReference>
<accession>A0A1F5Z897</accession>
<dbReference type="SUPFAM" id="SSF54506">
    <property type="entry name" value="Diaminopimelate epimerase-like"/>
    <property type="match status" value="1"/>
</dbReference>
<sequence length="264" mass="29447">MKKTNYLINIYNPGGNITALVSPIVFEPNIKKKINDLIMKKYLNVEQVGFVNNLKSKNVLEMAGGEFCGNATRCSAYYYLQGLPGKINITVSGSNDVLSTGINNNGYVWVQIPISQIKVYKMEFGTIVEFPGITILVIDRNNYQYTSPNQAKNIAYLLLKNRNLLLTKKAAGVMFVDKTSNLIKIDPIVWVRDIKTLFFETGCASGSMAVGIVKSLKMRSSINLPILQPVNKLLYADIEYQNNMILSAKITGQLKLINCIKANF</sequence>